<feature type="domain" description="Serine aminopeptidase S33" evidence="1">
    <location>
        <begin position="67"/>
        <end position="278"/>
    </location>
</feature>
<dbReference type="Pfam" id="PF12146">
    <property type="entry name" value="Hydrolase_4"/>
    <property type="match status" value="1"/>
</dbReference>
<dbReference type="Proteomes" id="UP000035762">
    <property type="component" value="Unassembled WGS sequence"/>
</dbReference>
<comment type="caution">
    <text evidence="2">The sequence shown here is derived from an EMBL/GenBank/DDBJ whole genome shotgun (WGS) entry which is preliminary data.</text>
</comment>
<dbReference type="InterPro" id="IPR029058">
    <property type="entry name" value="AB_hydrolase_fold"/>
</dbReference>
<proteinExistence type="predicted"/>
<dbReference type="Gene3D" id="3.40.50.1820">
    <property type="entry name" value="alpha/beta hydrolase"/>
    <property type="match status" value="1"/>
</dbReference>
<protein>
    <submittedName>
        <fullName evidence="2">3-oxoadipate enol-lactonase</fullName>
    </submittedName>
</protein>
<evidence type="ECO:0000313" key="3">
    <source>
        <dbReference type="Proteomes" id="UP000035762"/>
    </source>
</evidence>
<accession>A0A090MR05</accession>
<dbReference type="SUPFAM" id="SSF53474">
    <property type="entry name" value="alpha/beta-Hydrolases"/>
    <property type="match status" value="1"/>
</dbReference>
<dbReference type="AlphaFoldDB" id="A0A090MR05"/>
<dbReference type="STRING" id="1035.BN961_02095"/>
<dbReference type="InterPro" id="IPR050266">
    <property type="entry name" value="AB_hydrolase_sf"/>
</dbReference>
<reference evidence="2 3" key="1">
    <citation type="journal article" date="2014" name="Genome Announc.">
        <title>Genome Sequence of Afipia felis Strain 76713, Isolated in Hospital Water Using an Amoeba Co-Culture Procedure.</title>
        <authorList>
            <person name="Benamar S."/>
            <person name="La Scola B."/>
            <person name="Croce O."/>
        </authorList>
    </citation>
    <scope>NUCLEOTIDE SEQUENCE [LARGE SCALE GENOMIC DNA]</scope>
    <source>
        <strain evidence="2 3">76713</strain>
    </source>
</reference>
<dbReference type="OrthoDB" id="5492442at2"/>
<dbReference type="PANTHER" id="PTHR43798:SF33">
    <property type="entry name" value="HYDROLASE, PUTATIVE (AFU_ORTHOLOGUE AFUA_2G14860)-RELATED"/>
    <property type="match status" value="1"/>
</dbReference>
<dbReference type="EMBL" id="CCAZ020000001">
    <property type="protein sequence ID" value="CEG08677.1"/>
    <property type="molecule type" value="Genomic_DNA"/>
</dbReference>
<sequence length="305" mass="33406">MTADPHLVSEEHWAQKGDVSLFVARKRLRERSADQRQRLPVILVHGSSNSALPTFDLTVPGHPDYSLMDWLALRGWDVWAMDHEGYGRSTVTSGNSDIATSVEDLKAMGNVIAAETGTTAFNLYGLSSGSLRVAAFAQSAPDRAARIVLDAFVWTGEGSPTLEKRKEGVAQFRASNRRAIDLDYLVGIFLRDGPGTTHPAVAEACALAQLKYDNSVPTGTYLDMTTKLPLVDPAKISSPTFVVRGEHDSLATMSDLLAFFDRLSTNDKRFAVLPHLAHVATLGKNRHVLWNAVDEFFQAGFVSHR</sequence>
<evidence type="ECO:0000259" key="1">
    <source>
        <dbReference type="Pfam" id="PF12146"/>
    </source>
</evidence>
<dbReference type="GO" id="GO:0016020">
    <property type="term" value="C:membrane"/>
    <property type="evidence" value="ECO:0007669"/>
    <property type="project" value="TreeGrafter"/>
</dbReference>
<evidence type="ECO:0000313" key="2">
    <source>
        <dbReference type="EMBL" id="CEG08677.1"/>
    </source>
</evidence>
<name>A0A090MR05_AFIFE</name>
<dbReference type="InterPro" id="IPR022742">
    <property type="entry name" value="Hydrolase_4"/>
</dbReference>
<dbReference type="RefSeq" id="WP_009340550.1">
    <property type="nucleotide sequence ID" value="NZ_CCAZ020000001.1"/>
</dbReference>
<dbReference type="PANTHER" id="PTHR43798">
    <property type="entry name" value="MONOACYLGLYCEROL LIPASE"/>
    <property type="match status" value="1"/>
</dbReference>
<keyword evidence="3" id="KW-1185">Reference proteome</keyword>
<gene>
    <name evidence="2" type="ORF">BN961_02095</name>
</gene>
<organism evidence="2 3">
    <name type="scientific">Afipia felis</name>
    <name type="common">Cat scratch disease bacillus</name>
    <dbReference type="NCBI Taxonomy" id="1035"/>
    <lineage>
        <taxon>Bacteria</taxon>
        <taxon>Pseudomonadati</taxon>
        <taxon>Pseudomonadota</taxon>
        <taxon>Alphaproteobacteria</taxon>
        <taxon>Hyphomicrobiales</taxon>
        <taxon>Nitrobacteraceae</taxon>
        <taxon>Afipia</taxon>
    </lineage>
</organism>